<reference evidence="5 6" key="1">
    <citation type="submission" date="2014-11" db="EMBL/GenBank/DDBJ databases">
        <title>Genome sequence of Microbacterium mangrovi MUSC 115(T).</title>
        <authorList>
            <person name="Lee L.-H."/>
        </authorList>
    </citation>
    <scope>NUCLEOTIDE SEQUENCE [LARGE SCALE GENOMIC DNA]</scope>
    <source>
        <strain evidence="5 6">MUSC 115</strain>
    </source>
</reference>
<evidence type="ECO:0000256" key="1">
    <source>
        <dbReference type="ARBA" id="ARBA00023015"/>
    </source>
</evidence>
<dbReference type="Gene3D" id="1.10.10.10">
    <property type="entry name" value="Winged helix-like DNA-binding domain superfamily/Winged helix DNA-binding domain"/>
    <property type="match status" value="1"/>
</dbReference>
<dbReference type="InterPro" id="IPR016032">
    <property type="entry name" value="Sig_transdc_resp-reg_C-effctor"/>
</dbReference>
<evidence type="ECO:0000259" key="4">
    <source>
        <dbReference type="PROSITE" id="PS50043"/>
    </source>
</evidence>
<keyword evidence="2" id="KW-0238">DNA-binding</keyword>
<feature type="domain" description="HTH luxR-type" evidence="4">
    <location>
        <begin position="427"/>
        <end position="492"/>
    </location>
</feature>
<name>A0A0B2A734_9MICO</name>
<dbReference type="SMART" id="SM00421">
    <property type="entry name" value="HTH_LUXR"/>
    <property type="match status" value="1"/>
</dbReference>
<dbReference type="EMBL" id="JTDK01000003">
    <property type="protein sequence ID" value="KHK99299.1"/>
    <property type="molecule type" value="Genomic_DNA"/>
</dbReference>
<dbReference type="RefSeq" id="WP_039395898.1">
    <property type="nucleotide sequence ID" value="NZ_JTDK01000003.1"/>
</dbReference>
<dbReference type="GO" id="GO:0006355">
    <property type="term" value="P:regulation of DNA-templated transcription"/>
    <property type="evidence" value="ECO:0007669"/>
    <property type="project" value="InterPro"/>
</dbReference>
<keyword evidence="1" id="KW-0805">Transcription regulation</keyword>
<evidence type="ECO:0000313" key="5">
    <source>
        <dbReference type="EMBL" id="KHK99299.1"/>
    </source>
</evidence>
<keyword evidence="3" id="KW-0804">Transcription</keyword>
<dbReference type="CDD" id="cd06170">
    <property type="entry name" value="LuxR_C_like"/>
    <property type="match status" value="1"/>
</dbReference>
<dbReference type="InterPro" id="IPR036388">
    <property type="entry name" value="WH-like_DNA-bd_sf"/>
</dbReference>
<dbReference type="PANTHER" id="PTHR44688">
    <property type="entry name" value="DNA-BINDING TRANSCRIPTIONAL ACTIVATOR DEVR_DOSR"/>
    <property type="match status" value="1"/>
</dbReference>
<evidence type="ECO:0000313" key="6">
    <source>
        <dbReference type="Proteomes" id="UP000031030"/>
    </source>
</evidence>
<organism evidence="5 6">
    <name type="scientific">Microbacterium mangrovi</name>
    <dbReference type="NCBI Taxonomy" id="1348253"/>
    <lineage>
        <taxon>Bacteria</taxon>
        <taxon>Bacillati</taxon>
        <taxon>Actinomycetota</taxon>
        <taxon>Actinomycetes</taxon>
        <taxon>Micrococcales</taxon>
        <taxon>Microbacteriaceae</taxon>
        <taxon>Microbacterium</taxon>
    </lineage>
</organism>
<dbReference type="InterPro" id="IPR000792">
    <property type="entry name" value="Tscrpt_reg_LuxR_C"/>
</dbReference>
<sequence length="494" mass="53393">MGTRVRQLHAEGDSEALVELIDREILDVWYGIPPDELRRILVSIPPTMLARHPQVFLLGSVFMTPGDRSAFAGAGSSFEGHPRMQRWMLLAEALRARLDGDAVAAYIVLRGAPEVVGSITQLIDPTGGFQSFFLAQAAATAALAGEFADALALNERLLLIAPRPGHEFLTRRAHVRSALLHGLFGDRAAARIHRRRATETPRTCSWIEPQIDLEVRLVDALLRIDDDADAAAEQALQLTYEPMGEFWPFFVMVAERAAITAGRLEDGRARLGALRATGLASAGVSGVAASVFGQELGLDAVLRGNVVQAREELAAADPDHWRTHFVEALVALLASNPRRAMREVAAAEPQTRGLRQAEYRRLAVLALAHFAEGEEAGSTAVITRIAQQLGPFDHAFLTMLSPGLMSQVEATAPGVRRDPRWVHDALGVLGRPRLSASELKVLAGLGRGLSREEIADSLFISANTVKSQLASLYRKLGVSSAGAAVREATHLDLL</sequence>
<gene>
    <name evidence="5" type="ORF">LK09_03145</name>
</gene>
<dbReference type="STRING" id="1348253.LK09_03145"/>
<dbReference type="PANTHER" id="PTHR44688:SF16">
    <property type="entry name" value="DNA-BINDING TRANSCRIPTIONAL ACTIVATOR DEVR_DOSR"/>
    <property type="match status" value="1"/>
</dbReference>
<dbReference type="PRINTS" id="PR00038">
    <property type="entry name" value="HTHLUXR"/>
</dbReference>
<dbReference type="Pfam" id="PF00196">
    <property type="entry name" value="GerE"/>
    <property type="match status" value="1"/>
</dbReference>
<comment type="caution">
    <text evidence="5">The sequence shown here is derived from an EMBL/GenBank/DDBJ whole genome shotgun (WGS) entry which is preliminary data.</text>
</comment>
<dbReference type="GO" id="GO:0003677">
    <property type="term" value="F:DNA binding"/>
    <property type="evidence" value="ECO:0007669"/>
    <property type="project" value="UniProtKB-KW"/>
</dbReference>
<keyword evidence="6" id="KW-1185">Reference proteome</keyword>
<dbReference type="SUPFAM" id="SSF46894">
    <property type="entry name" value="C-terminal effector domain of the bipartite response regulators"/>
    <property type="match status" value="1"/>
</dbReference>
<accession>A0A0B2A734</accession>
<evidence type="ECO:0000256" key="3">
    <source>
        <dbReference type="ARBA" id="ARBA00023163"/>
    </source>
</evidence>
<dbReference type="Proteomes" id="UP000031030">
    <property type="component" value="Unassembled WGS sequence"/>
</dbReference>
<dbReference type="PROSITE" id="PS50043">
    <property type="entry name" value="HTH_LUXR_2"/>
    <property type="match status" value="1"/>
</dbReference>
<dbReference type="AlphaFoldDB" id="A0A0B2A734"/>
<protein>
    <recommendedName>
        <fullName evidence="4">HTH luxR-type domain-containing protein</fullName>
    </recommendedName>
</protein>
<evidence type="ECO:0000256" key="2">
    <source>
        <dbReference type="ARBA" id="ARBA00023125"/>
    </source>
</evidence>
<proteinExistence type="predicted"/>